<dbReference type="Proteomes" id="UP000006222">
    <property type="component" value="Unassembled WGS sequence"/>
</dbReference>
<proteinExistence type="predicted"/>
<evidence type="ECO:0000256" key="2">
    <source>
        <dbReference type="SAM" id="Phobius"/>
    </source>
</evidence>
<feature type="region of interest" description="Disordered" evidence="1">
    <location>
        <begin position="251"/>
        <end position="315"/>
    </location>
</feature>
<gene>
    <name evidence="3" type="ORF">RBWH47_04381</name>
</gene>
<keyword evidence="2" id="KW-0812">Transmembrane</keyword>
<comment type="caution">
    <text evidence="3">The sequence shown here is derived from an EMBL/GenBank/DDBJ whole genome shotgun (WGS) entry which is preliminary data.</text>
</comment>
<evidence type="ECO:0000256" key="1">
    <source>
        <dbReference type="SAM" id="MobiDB-lite"/>
    </source>
</evidence>
<dbReference type="RefSeq" id="WP_007326378.1">
    <property type="nucleotide sequence ID" value="NZ_AFAR01000133.1"/>
</dbReference>
<feature type="transmembrane region" description="Helical" evidence="2">
    <location>
        <begin position="410"/>
        <end position="431"/>
    </location>
</feature>
<feature type="compositionally biased region" description="Low complexity" evidence="1">
    <location>
        <begin position="497"/>
        <end position="524"/>
    </location>
</feature>
<accession>F2ARW7</accession>
<dbReference type="EMBL" id="AFAR01000133">
    <property type="protein sequence ID" value="EGF27617.1"/>
    <property type="molecule type" value="Genomic_DNA"/>
</dbReference>
<organism evidence="3 4">
    <name type="scientific">Rhodopirellula baltica WH47</name>
    <dbReference type="NCBI Taxonomy" id="991778"/>
    <lineage>
        <taxon>Bacteria</taxon>
        <taxon>Pseudomonadati</taxon>
        <taxon>Planctomycetota</taxon>
        <taxon>Planctomycetia</taxon>
        <taxon>Pirellulales</taxon>
        <taxon>Pirellulaceae</taxon>
        <taxon>Rhodopirellula</taxon>
    </lineage>
</organism>
<dbReference type="PATRIC" id="fig|991778.3.peg.2608"/>
<keyword evidence="2" id="KW-1133">Transmembrane helix</keyword>
<feature type="compositionally biased region" description="Acidic residues" evidence="1">
    <location>
        <begin position="258"/>
        <end position="273"/>
    </location>
</feature>
<dbReference type="AlphaFoldDB" id="F2ARW7"/>
<protein>
    <submittedName>
        <fullName evidence="3">Uncharacterized protein</fullName>
    </submittedName>
</protein>
<evidence type="ECO:0000313" key="3">
    <source>
        <dbReference type="EMBL" id="EGF27617.1"/>
    </source>
</evidence>
<name>F2ARW7_RHOBT</name>
<feature type="compositionally biased region" description="Basic and acidic residues" evidence="1">
    <location>
        <begin position="291"/>
        <end position="302"/>
    </location>
</feature>
<sequence>MNTATRNEFIIESQFASPDAACCCSASSPRTGGKLTRWLLLLCVLLTSGCSELYTTYGKTDGTIGKESLNGFGAFRETLTEELDDAERAELGEDWEDAELRSRNLTRLSSRAYQHDAIVWVPTVWPPINPGEVSDWMTKWLRSGNRTVVFVVPDEGSTEAYWREASNLAPPEQRLEYRRRLAQQINHRLLEDVRRDDITVGKLFTARGLPARQNIDDRRVVSYDLHDFDPKRDVASSVVIPGGLVAPAAQSNNATIVESDETATEETVVDQEDTSGKSEPDTPTDSSESTEDPKEEKGDSKQTNRPSQLFESLDENDGITTYARITHPKWKNSCVLVVAGGGMLTNFAMTDEPAIDMAKQIRHEILSNAEVGKDERVSLGFMTSDLSYVPISDAEPGTPAQTGMEMLTTWPISLVTLHALFLGVVMCLMLLPTFGRARQVVYHRSTHFGNHLSAMAILMRRAGGMDFAKEKINHYMRIVRGEPDLFVVPKTPPVPPVNTTAPPTAKSDGESSSPDTSDVPPSTSEAPVATTLLDPPVPNEPAEKSP</sequence>
<feature type="region of interest" description="Disordered" evidence="1">
    <location>
        <begin position="487"/>
        <end position="546"/>
    </location>
</feature>
<evidence type="ECO:0000313" key="4">
    <source>
        <dbReference type="Proteomes" id="UP000006222"/>
    </source>
</evidence>
<reference evidence="3 4" key="1">
    <citation type="journal article" date="2013" name="Mar. Genomics">
        <title>Expression of sulfatases in Rhodopirellula baltica and the diversity of sulfatases in the genus Rhodopirellula.</title>
        <authorList>
            <person name="Wegner C.E."/>
            <person name="Richter-Heitmann T."/>
            <person name="Klindworth A."/>
            <person name="Klockow C."/>
            <person name="Richter M."/>
            <person name="Achstetter T."/>
            <person name="Glockner F.O."/>
            <person name="Harder J."/>
        </authorList>
    </citation>
    <scope>NUCLEOTIDE SEQUENCE [LARGE SCALE GENOMIC DNA]</scope>
    <source>
        <strain evidence="3 4">WH47</strain>
    </source>
</reference>
<keyword evidence="2" id="KW-0472">Membrane</keyword>